<feature type="compositionally biased region" description="Basic residues" evidence="1">
    <location>
        <begin position="135"/>
        <end position="158"/>
    </location>
</feature>
<dbReference type="OrthoDB" id="3047765at2759"/>
<dbReference type="EMBL" id="JAACJO010000010">
    <property type="protein sequence ID" value="KAF5353233.1"/>
    <property type="molecule type" value="Genomic_DNA"/>
</dbReference>
<evidence type="ECO:0000313" key="2">
    <source>
        <dbReference type="EMBL" id="KAF5353233.1"/>
    </source>
</evidence>
<feature type="compositionally biased region" description="Polar residues" evidence="1">
    <location>
        <begin position="292"/>
        <end position="320"/>
    </location>
</feature>
<evidence type="ECO:0000256" key="1">
    <source>
        <dbReference type="SAM" id="MobiDB-lite"/>
    </source>
</evidence>
<feature type="compositionally biased region" description="Acidic residues" evidence="1">
    <location>
        <begin position="501"/>
        <end position="511"/>
    </location>
</feature>
<keyword evidence="3" id="KW-1185">Reference proteome</keyword>
<comment type="caution">
    <text evidence="2">The sequence shown here is derived from an EMBL/GenBank/DDBJ whole genome shotgun (WGS) entry which is preliminary data.</text>
</comment>
<evidence type="ECO:0000313" key="3">
    <source>
        <dbReference type="Proteomes" id="UP000559027"/>
    </source>
</evidence>
<feature type="compositionally biased region" description="Basic and acidic residues" evidence="1">
    <location>
        <begin position="334"/>
        <end position="345"/>
    </location>
</feature>
<feature type="compositionally biased region" description="Polar residues" evidence="1">
    <location>
        <begin position="68"/>
        <end position="92"/>
    </location>
</feature>
<accession>A0A8H5FYA7</accession>
<gene>
    <name evidence="2" type="ORF">D9756_008073</name>
</gene>
<dbReference type="Proteomes" id="UP000559027">
    <property type="component" value="Unassembled WGS sequence"/>
</dbReference>
<feature type="region of interest" description="Disordered" evidence="1">
    <location>
        <begin position="1"/>
        <end position="511"/>
    </location>
</feature>
<dbReference type="AlphaFoldDB" id="A0A8H5FYA7"/>
<feature type="compositionally biased region" description="Basic and acidic residues" evidence="1">
    <location>
        <begin position="15"/>
        <end position="36"/>
    </location>
</feature>
<sequence length="511" mass="55774">METPLPTAAKTKSLNVEESRAKRLERQQARLRDRGGIFRPKNRNNNLFDILIQATHRKSPAKGRSRSRSVSPQKKVSTTPNNVKKPSTSRPSASKRKSVPEVPDDDTGTQVRAKNAKGKQKQVSEVEETEDKPTKPKPRSKKAAPQRRKNTAPRRKARAATIDNAPEENVALTKAPKARPKGRRKKQGTTTRNKPIAKGSADATTEINAPEKSKQHKPVAPVASHNEDGGNRPIKIGKPAKKAKADTEQPVSLPDDPPPPPPATKPRPRKRKAEPEIFDAEELPPTKRRAPSKSQPATLKDQSLKSGAHTSAQPASTSQALADAINDASSSRSQAEDDKSLDPKRPGKKLKTTTSEEPSHSHSEQRREDSEPRAVPKAKRKRPPVTTEMDEASEVVETATKKPKTTSTKPKKDVLQAKAIDVPETKGCSSKTKSVSEPMKGDDGNRPVKTVSRKRKENATSAKPAKAASTSKDKSRTKGGPCIPLHAKKKLEARHDHIPSDDEADPIDFLS</sequence>
<reference evidence="2 3" key="1">
    <citation type="journal article" date="2020" name="ISME J.">
        <title>Uncovering the hidden diversity of litter-decomposition mechanisms in mushroom-forming fungi.</title>
        <authorList>
            <person name="Floudas D."/>
            <person name="Bentzer J."/>
            <person name="Ahren D."/>
            <person name="Johansson T."/>
            <person name="Persson P."/>
            <person name="Tunlid A."/>
        </authorList>
    </citation>
    <scope>NUCLEOTIDE SEQUENCE [LARGE SCALE GENOMIC DNA]</scope>
    <source>
        <strain evidence="2 3">CBS 146.42</strain>
    </source>
</reference>
<feature type="compositionally biased region" description="Basic and acidic residues" evidence="1">
    <location>
        <begin position="357"/>
        <end position="374"/>
    </location>
</feature>
<proteinExistence type="predicted"/>
<name>A0A8H5FYA7_9AGAR</name>
<organism evidence="2 3">
    <name type="scientific">Leucocoprinus leucothites</name>
    <dbReference type="NCBI Taxonomy" id="201217"/>
    <lineage>
        <taxon>Eukaryota</taxon>
        <taxon>Fungi</taxon>
        <taxon>Dikarya</taxon>
        <taxon>Basidiomycota</taxon>
        <taxon>Agaricomycotina</taxon>
        <taxon>Agaricomycetes</taxon>
        <taxon>Agaricomycetidae</taxon>
        <taxon>Agaricales</taxon>
        <taxon>Agaricineae</taxon>
        <taxon>Agaricaceae</taxon>
        <taxon>Leucocoprinus</taxon>
    </lineage>
</organism>
<feature type="compositionally biased region" description="Low complexity" evidence="1">
    <location>
        <begin position="459"/>
        <end position="470"/>
    </location>
</feature>
<feature type="compositionally biased region" description="Basic residues" evidence="1">
    <location>
        <begin position="55"/>
        <end position="67"/>
    </location>
</feature>
<feature type="compositionally biased region" description="Basic residues" evidence="1">
    <location>
        <begin position="176"/>
        <end position="187"/>
    </location>
</feature>
<protein>
    <submittedName>
        <fullName evidence="2">Uncharacterized protein</fullName>
    </submittedName>
</protein>
<feature type="compositionally biased region" description="Pro residues" evidence="1">
    <location>
        <begin position="255"/>
        <end position="265"/>
    </location>
</feature>